<reference evidence="6" key="1">
    <citation type="journal article" date="2019" name="Int. J. Syst. Evol. Microbiol.">
        <title>The Global Catalogue of Microorganisms (GCM) 10K type strain sequencing project: providing services to taxonomists for standard genome sequencing and annotation.</title>
        <authorList>
            <consortium name="The Broad Institute Genomics Platform"/>
            <consortium name="The Broad Institute Genome Sequencing Center for Infectious Disease"/>
            <person name="Wu L."/>
            <person name="Ma J."/>
        </authorList>
    </citation>
    <scope>NUCLEOTIDE SEQUENCE [LARGE SCALE GENOMIC DNA]</scope>
    <source>
        <strain evidence="6">JCM 18015</strain>
    </source>
</reference>
<feature type="transmembrane region" description="Helical" evidence="3">
    <location>
        <begin position="35"/>
        <end position="58"/>
    </location>
</feature>
<accession>A0ABP9LGR7</accession>
<keyword evidence="6" id="KW-1185">Reference proteome</keyword>
<dbReference type="InterPro" id="IPR003362">
    <property type="entry name" value="Bact_transf"/>
</dbReference>
<evidence type="ECO:0000256" key="2">
    <source>
        <dbReference type="ARBA" id="ARBA00023169"/>
    </source>
</evidence>
<comment type="similarity">
    <text evidence="1">Belongs to the bacterial sugar transferase family.</text>
</comment>
<protein>
    <submittedName>
        <fullName evidence="5">Sugar transferase</fullName>
    </submittedName>
</protein>
<evidence type="ECO:0000259" key="4">
    <source>
        <dbReference type="Pfam" id="PF02397"/>
    </source>
</evidence>
<proteinExistence type="inferred from homology"/>
<dbReference type="PANTHER" id="PTHR30576">
    <property type="entry name" value="COLANIC BIOSYNTHESIS UDP-GLUCOSE LIPID CARRIER TRANSFERASE"/>
    <property type="match status" value="1"/>
</dbReference>
<keyword evidence="3" id="KW-1133">Transmembrane helix</keyword>
<name>A0ABP9LGR7_9RHOB</name>
<keyword evidence="5" id="KW-0808">Transferase</keyword>
<sequence length="224" mass="25627">MLRQRVLSPSERRHHPIHLPRNDLGYRVLSRSFDLLVGTVALVLLLPLFAVFSVLIKLSSPGPVFFRQDRYGLNGDLFKIYKFRTMRTDQCDVSGVAQTTKNDPRVTKVGRLLRKTSFDELPQIFNILKGEMSVVGPRPHVPGMLANGMLYEEFDPRYMARHVVKPGLTGLAQVNGFRGETSTAHAARKRLDYDLEYIQRQSLLLDVKITAQTFWKEFFRGSGY</sequence>
<organism evidence="5 6">
    <name type="scientific">[Roseibacterium] beibuensis</name>
    <dbReference type="NCBI Taxonomy" id="1193142"/>
    <lineage>
        <taxon>Bacteria</taxon>
        <taxon>Pseudomonadati</taxon>
        <taxon>Pseudomonadota</taxon>
        <taxon>Alphaproteobacteria</taxon>
        <taxon>Rhodobacterales</taxon>
        <taxon>Roseobacteraceae</taxon>
        <taxon>Roseicyclus</taxon>
    </lineage>
</organism>
<dbReference type="Proteomes" id="UP001499910">
    <property type="component" value="Unassembled WGS sequence"/>
</dbReference>
<dbReference type="PANTHER" id="PTHR30576:SF0">
    <property type="entry name" value="UNDECAPRENYL-PHOSPHATE N-ACETYLGALACTOSAMINYL 1-PHOSPHATE TRANSFERASE-RELATED"/>
    <property type="match status" value="1"/>
</dbReference>
<keyword evidence="3" id="KW-0472">Membrane</keyword>
<dbReference type="Pfam" id="PF02397">
    <property type="entry name" value="Bac_transf"/>
    <property type="match status" value="1"/>
</dbReference>
<evidence type="ECO:0000256" key="1">
    <source>
        <dbReference type="ARBA" id="ARBA00006464"/>
    </source>
</evidence>
<evidence type="ECO:0000313" key="6">
    <source>
        <dbReference type="Proteomes" id="UP001499910"/>
    </source>
</evidence>
<feature type="domain" description="Bacterial sugar transferase" evidence="4">
    <location>
        <begin position="31"/>
        <end position="216"/>
    </location>
</feature>
<keyword evidence="3" id="KW-0812">Transmembrane</keyword>
<keyword evidence="2" id="KW-0270">Exopolysaccharide synthesis</keyword>
<dbReference type="EMBL" id="BAABHW010000003">
    <property type="protein sequence ID" value="GAA5075698.1"/>
    <property type="molecule type" value="Genomic_DNA"/>
</dbReference>
<evidence type="ECO:0000313" key="5">
    <source>
        <dbReference type="EMBL" id="GAA5075698.1"/>
    </source>
</evidence>
<evidence type="ECO:0000256" key="3">
    <source>
        <dbReference type="SAM" id="Phobius"/>
    </source>
</evidence>
<dbReference type="GO" id="GO:0016740">
    <property type="term" value="F:transferase activity"/>
    <property type="evidence" value="ECO:0007669"/>
    <property type="project" value="UniProtKB-KW"/>
</dbReference>
<comment type="caution">
    <text evidence="5">The sequence shown here is derived from an EMBL/GenBank/DDBJ whole genome shotgun (WGS) entry which is preliminary data.</text>
</comment>
<gene>
    <name evidence="5" type="ORF">GCM10023209_23960</name>
</gene>